<dbReference type="CDD" id="cd19976">
    <property type="entry name" value="PBP1_DegA_Like"/>
    <property type="match status" value="1"/>
</dbReference>
<keyword evidence="2" id="KW-0238">DNA-binding</keyword>
<dbReference type="PANTHER" id="PTHR30146">
    <property type="entry name" value="LACI-RELATED TRANSCRIPTIONAL REPRESSOR"/>
    <property type="match status" value="1"/>
</dbReference>
<sequence>MAVTIKDIAKKSGVSITTVSQILNHKGTRFSERTKRKVQEAVDELGYHPNQAARSLVTSKTNSVGLIIPDITNPFFAEIAQGVGDTLNQLGYHLFLCNSYNDMSREIEHIRTLNQHLVSGILLTSVNSLESAQYQEVIQQAHFPIVAMDRYTPDHHYPYVHVDGLTGGYLATKYLIEKGHQRIACVTSKEHLYIMDERVKGYLKALAEAGLDHNYELFQADLTIEGGYQLTNDLLAKGEITAVFTCNDLMGIGIARGVLDKGLQVPQDMSIVGYDNIPLTNYIDPQLTTIAQPTYQMGQEAVYLLESMITDPKEKPESKVLQPSMIERHSVWDLTQK</sequence>
<dbReference type="GO" id="GO:0000976">
    <property type="term" value="F:transcription cis-regulatory region binding"/>
    <property type="evidence" value="ECO:0007669"/>
    <property type="project" value="TreeGrafter"/>
</dbReference>
<dbReference type="Pfam" id="PF13377">
    <property type="entry name" value="Peripla_BP_3"/>
    <property type="match status" value="1"/>
</dbReference>
<dbReference type="AlphaFoldDB" id="A0A1H9QFM8"/>
<dbReference type="RefSeq" id="WP_092649793.1">
    <property type="nucleotide sequence ID" value="NZ_FOHA01000002.1"/>
</dbReference>
<dbReference type="PANTHER" id="PTHR30146:SF109">
    <property type="entry name" value="HTH-TYPE TRANSCRIPTIONAL REGULATOR GALS"/>
    <property type="match status" value="1"/>
</dbReference>
<proteinExistence type="predicted"/>
<keyword evidence="3" id="KW-0804">Transcription</keyword>
<dbReference type="Gene3D" id="3.40.50.2300">
    <property type="match status" value="2"/>
</dbReference>
<gene>
    <name evidence="5" type="ORF">SAMN04488559_10247</name>
</gene>
<dbReference type="InterPro" id="IPR010982">
    <property type="entry name" value="Lambda_DNA-bd_dom_sf"/>
</dbReference>
<evidence type="ECO:0000256" key="2">
    <source>
        <dbReference type="ARBA" id="ARBA00023125"/>
    </source>
</evidence>
<dbReference type="PRINTS" id="PR00036">
    <property type="entry name" value="HTHLACI"/>
</dbReference>
<dbReference type="GO" id="GO:0003700">
    <property type="term" value="F:DNA-binding transcription factor activity"/>
    <property type="evidence" value="ECO:0007669"/>
    <property type="project" value="TreeGrafter"/>
</dbReference>
<protein>
    <submittedName>
        <fullName evidence="5">Transcriptional regulator, LacI family</fullName>
    </submittedName>
</protein>
<keyword evidence="1" id="KW-0805">Transcription regulation</keyword>
<dbReference type="PROSITE" id="PS50932">
    <property type="entry name" value="HTH_LACI_2"/>
    <property type="match status" value="1"/>
</dbReference>
<dbReference type="SUPFAM" id="SSF53822">
    <property type="entry name" value="Periplasmic binding protein-like I"/>
    <property type="match status" value="1"/>
</dbReference>
<evidence type="ECO:0000259" key="4">
    <source>
        <dbReference type="PROSITE" id="PS50932"/>
    </source>
</evidence>
<feature type="domain" description="HTH lacI-type" evidence="4">
    <location>
        <begin position="3"/>
        <end position="58"/>
    </location>
</feature>
<dbReference type="STRING" id="142588.SAMN04488559_10247"/>
<name>A0A1H9QFM8_9LACT</name>
<dbReference type="Proteomes" id="UP000198948">
    <property type="component" value="Unassembled WGS sequence"/>
</dbReference>
<dbReference type="InterPro" id="IPR000843">
    <property type="entry name" value="HTH_LacI"/>
</dbReference>
<evidence type="ECO:0000313" key="5">
    <source>
        <dbReference type="EMBL" id="SER59274.1"/>
    </source>
</evidence>
<accession>A0A1H9QFM8</accession>
<keyword evidence="6" id="KW-1185">Reference proteome</keyword>
<dbReference type="EMBL" id="FOHA01000002">
    <property type="protein sequence ID" value="SER59274.1"/>
    <property type="molecule type" value="Genomic_DNA"/>
</dbReference>
<dbReference type="CDD" id="cd01392">
    <property type="entry name" value="HTH_LacI"/>
    <property type="match status" value="1"/>
</dbReference>
<dbReference type="Pfam" id="PF00356">
    <property type="entry name" value="LacI"/>
    <property type="match status" value="1"/>
</dbReference>
<dbReference type="SUPFAM" id="SSF47413">
    <property type="entry name" value="lambda repressor-like DNA-binding domains"/>
    <property type="match status" value="1"/>
</dbReference>
<evidence type="ECO:0000256" key="1">
    <source>
        <dbReference type="ARBA" id="ARBA00023015"/>
    </source>
</evidence>
<dbReference type="Gene3D" id="1.10.260.40">
    <property type="entry name" value="lambda repressor-like DNA-binding domains"/>
    <property type="match status" value="1"/>
</dbReference>
<organism evidence="5 6">
    <name type="scientific">Isobaculum melis</name>
    <dbReference type="NCBI Taxonomy" id="142588"/>
    <lineage>
        <taxon>Bacteria</taxon>
        <taxon>Bacillati</taxon>
        <taxon>Bacillota</taxon>
        <taxon>Bacilli</taxon>
        <taxon>Lactobacillales</taxon>
        <taxon>Carnobacteriaceae</taxon>
        <taxon>Isobaculum</taxon>
    </lineage>
</organism>
<evidence type="ECO:0000313" key="6">
    <source>
        <dbReference type="Proteomes" id="UP000198948"/>
    </source>
</evidence>
<dbReference type="SMART" id="SM00354">
    <property type="entry name" value="HTH_LACI"/>
    <property type="match status" value="1"/>
</dbReference>
<dbReference type="OrthoDB" id="9798934at2"/>
<evidence type="ECO:0000256" key="3">
    <source>
        <dbReference type="ARBA" id="ARBA00023163"/>
    </source>
</evidence>
<dbReference type="InterPro" id="IPR028082">
    <property type="entry name" value="Peripla_BP_I"/>
</dbReference>
<reference evidence="5 6" key="1">
    <citation type="submission" date="2016-10" db="EMBL/GenBank/DDBJ databases">
        <authorList>
            <person name="de Groot N.N."/>
        </authorList>
    </citation>
    <scope>NUCLEOTIDE SEQUENCE [LARGE SCALE GENOMIC DNA]</scope>
    <source>
        <strain evidence="5 6">DSM 13760</strain>
    </source>
</reference>
<dbReference type="InterPro" id="IPR046335">
    <property type="entry name" value="LacI/GalR-like_sensor"/>
</dbReference>
<dbReference type="PROSITE" id="PS00356">
    <property type="entry name" value="HTH_LACI_1"/>
    <property type="match status" value="1"/>
</dbReference>